<feature type="transmembrane region" description="Helical" evidence="12">
    <location>
        <begin position="185"/>
        <end position="205"/>
    </location>
</feature>
<evidence type="ECO:0000256" key="2">
    <source>
        <dbReference type="ARBA" id="ARBA00004429"/>
    </source>
</evidence>
<comment type="caution">
    <text evidence="13">The sequence shown here is derived from an EMBL/GenBank/DDBJ whole genome shotgun (WGS) entry which is preliminary data.</text>
</comment>
<dbReference type="InterPro" id="IPR003544">
    <property type="entry name" value="Cyt_c_biogenesis_CcmB"/>
</dbReference>
<dbReference type="PANTHER" id="PTHR30070">
    <property type="entry name" value="HEME EXPORTER PROTEIN B"/>
    <property type="match status" value="1"/>
</dbReference>
<feature type="transmembrane region" description="Helical" evidence="12">
    <location>
        <begin position="78"/>
        <end position="96"/>
    </location>
</feature>
<evidence type="ECO:0000256" key="8">
    <source>
        <dbReference type="ARBA" id="ARBA00022692"/>
    </source>
</evidence>
<feature type="transmembrane region" description="Helical" evidence="12">
    <location>
        <begin position="117"/>
        <end position="146"/>
    </location>
</feature>
<evidence type="ECO:0000256" key="3">
    <source>
        <dbReference type="ARBA" id="ARBA00010544"/>
    </source>
</evidence>
<evidence type="ECO:0000256" key="7">
    <source>
        <dbReference type="ARBA" id="ARBA00022519"/>
    </source>
</evidence>
<evidence type="ECO:0000256" key="4">
    <source>
        <dbReference type="ARBA" id="ARBA00016452"/>
    </source>
</evidence>
<keyword evidence="14" id="KW-1185">Reference proteome</keyword>
<gene>
    <name evidence="13" type="primary">ccmB</name>
    <name evidence="13" type="ORF">Mhypo_02530</name>
</gene>
<evidence type="ECO:0000256" key="5">
    <source>
        <dbReference type="ARBA" id="ARBA00022448"/>
    </source>
</evidence>
<accession>A0ABX9ML18</accession>
<feature type="transmembrane region" description="Helical" evidence="12">
    <location>
        <begin position="152"/>
        <end position="173"/>
    </location>
</feature>
<sequence>MRHLFHPGSLRRPFTFCTQTDSLSPVQRIFWLAWRDLVLEFRGRTGILSAVFFLAVMLFILAMAFGPNPQDLQKAAPGVLWVALAFAGSLLAGRAFGLEVEDGTLDDLLLTPGSREWIYFGKLLFQFSLLILVGLVLLLLTAGLFYLPLQNWAWFVVVLLLGSLGYAAISTFYAGMLARLRGREVLLPLLLFPLVIPVVLAAVRFTQGLAQGIPVAELSDWLRLLAVFDVIYVTVCAMVFPYMLEG</sequence>
<evidence type="ECO:0000256" key="9">
    <source>
        <dbReference type="ARBA" id="ARBA00022748"/>
    </source>
</evidence>
<dbReference type="Proteomes" id="UP000265443">
    <property type="component" value="Unassembled WGS sequence"/>
</dbReference>
<evidence type="ECO:0000313" key="13">
    <source>
        <dbReference type="EMBL" id="RIH76309.1"/>
    </source>
</evidence>
<dbReference type="PIRSF" id="PIRSF002764">
    <property type="entry name" value="CcmB"/>
    <property type="match status" value="1"/>
</dbReference>
<dbReference type="EMBL" id="QWKY01000054">
    <property type="protein sequence ID" value="RIH76309.1"/>
    <property type="molecule type" value="Genomic_DNA"/>
</dbReference>
<evidence type="ECO:0000256" key="11">
    <source>
        <dbReference type="ARBA" id="ARBA00023136"/>
    </source>
</evidence>
<dbReference type="PRINTS" id="PR01414">
    <property type="entry name" value="CCMBBIOGNSIS"/>
</dbReference>
<comment type="similarity">
    <text evidence="3">Belongs to the CcmB/CycW/HelB family.</text>
</comment>
<dbReference type="PANTHER" id="PTHR30070:SF1">
    <property type="entry name" value="CYTOCHROME C BIOGENESIS B-RELATED"/>
    <property type="match status" value="1"/>
</dbReference>
<comment type="function">
    <text evidence="1">Required for the export of heme to the periplasm for the biogenesis of c-type cytochromes.</text>
</comment>
<keyword evidence="9" id="KW-0201">Cytochrome c-type biogenesis</keyword>
<dbReference type="Pfam" id="PF03379">
    <property type="entry name" value="CcmB"/>
    <property type="match status" value="1"/>
</dbReference>
<evidence type="ECO:0000256" key="6">
    <source>
        <dbReference type="ARBA" id="ARBA00022475"/>
    </source>
</evidence>
<evidence type="ECO:0000256" key="10">
    <source>
        <dbReference type="ARBA" id="ARBA00022989"/>
    </source>
</evidence>
<feature type="transmembrane region" description="Helical" evidence="12">
    <location>
        <begin position="45"/>
        <end position="66"/>
    </location>
</feature>
<feature type="transmembrane region" description="Helical" evidence="12">
    <location>
        <begin position="225"/>
        <end position="244"/>
    </location>
</feature>
<keyword evidence="11 12" id="KW-0472">Membrane</keyword>
<dbReference type="InterPro" id="IPR026031">
    <property type="entry name" value="Cyt_c_CcmB_bac"/>
</dbReference>
<name>A0ABX9ML18_9DEIN</name>
<reference evidence="13 14" key="1">
    <citation type="submission" date="2018-08" db="EMBL/GenBank/DDBJ databases">
        <title>Meiothermus hypogaeus DSM 23238 genome sequencing project.</title>
        <authorList>
            <person name="Da Costa M.S."/>
            <person name="Albuquerque L."/>
            <person name="Raposo P."/>
            <person name="Froufe H.J.C."/>
            <person name="Barroso C.S."/>
            <person name="Egas C."/>
        </authorList>
    </citation>
    <scope>NUCLEOTIDE SEQUENCE [LARGE SCALE GENOMIC DNA]</scope>
    <source>
        <strain evidence="13 14">DSM 23238</strain>
    </source>
</reference>
<keyword evidence="8 12" id="KW-0812">Transmembrane</keyword>
<evidence type="ECO:0000256" key="12">
    <source>
        <dbReference type="SAM" id="Phobius"/>
    </source>
</evidence>
<protein>
    <recommendedName>
        <fullName evidence="4">Heme exporter protein B</fullName>
    </recommendedName>
</protein>
<keyword evidence="5" id="KW-0813">Transport</keyword>
<proteinExistence type="inferred from homology"/>
<keyword evidence="6" id="KW-1003">Cell membrane</keyword>
<comment type="subcellular location">
    <subcellularLocation>
        <location evidence="2">Cell inner membrane</location>
        <topology evidence="2">Multi-pass membrane protein</topology>
    </subcellularLocation>
</comment>
<evidence type="ECO:0000256" key="1">
    <source>
        <dbReference type="ARBA" id="ARBA00002442"/>
    </source>
</evidence>
<keyword evidence="7" id="KW-0997">Cell inner membrane</keyword>
<keyword evidence="10 12" id="KW-1133">Transmembrane helix</keyword>
<organism evidence="13 14">
    <name type="scientific">Meiothermus hypogaeus</name>
    <dbReference type="NCBI Taxonomy" id="884155"/>
    <lineage>
        <taxon>Bacteria</taxon>
        <taxon>Thermotogati</taxon>
        <taxon>Deinococcota</taxon>
        <taxon>Deinococci</taxon>
        <taxon>Thermales</taxon>
        <taxon>Thermaceae</taxon>
        <taxon>Meiothermus</taxon>
    </lineage>
</organism>
<evidence type="ECO:0000313" key="14">
    <source>
        <dbReference type="Proteomes" id="UP000265443"/>
    </source>
</evidence>